<evidence type="ECO:0000259" key="9">
    <source>
        <dbReference type="PROSITE" id="PS50966"/>
    </source>
</evidence>
<evidence type="ECO:0000256" key="2">
    <source>
        <dbReference type="ARBA" id="ARBA00022729"/>
    </source>
</evidence>
<dbReference type="PANTHER" id="PTHR32444">
    <property type="entry name" value="BULB-TYPE LECTIN DOMAIN-CONTAINING PROTEIN"/>
    <property type="match status" value="1"/>
</dbReference>
<dbReference type="PROSITE" id="PS50948">
    <property type="entry name" value="PAN"/>
    <property type="match status" value="1"/>
</dbReference>
<evidence type="ECO:0000256" key="5">
    <source>
        <dbReference type="PROSITE-ProRule" id="PRU00325"/>
    </source>
</evidence>
<keyword evidence="11" id="KW-1185">Reference proteome</keyword>
<organism evidence="10 11">
    <name type="scientific">Cinchona calisaya</name>
    <dbReference type="NCBI Taxonomy" id="153742"/>
    <lineage>
        <taxon>Eukaryota</taxon>
        <taxon>Viridiplantae</taxon>
        <taxon>Streptophyta</taxon>
        <taxon>Embryophyta</taxon>
        <taxon>Tracheophyta</taxon>
        <taxon>Spermatophyta</taxon>
        <taxon>Magnoliopsida</taxon>
        <taxon>eudicotyledons</taxon>
        <taxon>Gunneridae</taxon>
        <taxon>Pentapetalae</taxon>
        <taxon>asterids</taxon>
        <taxon>lamiids</taxon>
        <taxon>Gentianales</taxon>
        <taxon>Rubiaceae</taxon>
        <taxon>Cinchonoideae</taxon>
        <taxon>Cinchoneae</taxon>
        <taxon>Cinchona</taxon>
    </lineage>
</organism>
<dbReference type="AlphaFoldDB" id="A0ABD3A0U1"/>
<name>A0ABD3A0U1_9GENT</name>
<dbReference type="PANTHER" id="PTHR32444:SF198">
    <property type="entry name" value="BULB-TYPE LECTIN DOMAIN-CONTAINING PROTEIN"/>
    <property type="match status" value="1"/>
</dbReference>
<dbReference type="InterPro" id="IPR001480">
    <property type="entry name" value="Bulb-type_lectin_dom"/>
</dbReference>
<dbReference type="SMART" id="SM00473">
    <property type="entry name" value="PAN_AP"/>
    <property type="match status" value="1"/>
</dbReference>
<evidence type="ECO:0000259" key="7">
    <source>
        <dbReference type="PROSITE" id="PS50927"/>
    </source>
</evidence>
<dbReference type="PROSITE" id="PS50966">
    <property type="entry name" value="ZF_SWIM"/>
    <property type="match status" value="1"/>
</dbReference>
<dbReference type="InterPro" id="IPR035446">
    <property type="entry name" value="SLSG/EP1"/>
</dbReference>
<feature type="chain" id="PRO_5044862950" evidence="6">
    <location>
        <begin position="25"/>
        <end position="426"/>
    </location>
</feature>
<feature type="domain" description="SWIM-type" evidence="9">
    <location>
        <begin position="363"/>
        <end position="408"/>
    </location>
</feature>
<protein>
    <submittedName>
        <fullName evidence="10">Uncharacterized protein</fullName>
    </submittedName>
</protein>
<evidence type="ECO:0000256" key="4">
    <source>
        <dbReference type="ARBA" id="ARBA00023180"/>
    </source>
</evidence>
<dbReference type="Proteomes" id="UP001630127">
    <property type="component" value="Unassembled WGS sequence"/>
</dbReference>
<dbReference type="Pfam" id="PF00954">
    <property type="entry name" value="S_locus_glycop"/>
    <property type="match status" value="1"/>
</dbReference>
<proteinExistence type="predicted"/>
<evidence type="ECO:0000256" key="3">
    <source>
        <dbReference type="ARBA" id="ARBA00023157"/>
    </source>
</evidence>
<evidence type="ECO:0000313" key="10">
    <source>
        <dbReference type="EMBL" id="KAL3523368.1"/>
    </source>
</evidence>
<dbReference type="Pfam" id="PF08276">
    <property type="entry name" value="PAN_2"/>
    <property type="match status" value="1"/>
</dbReference>
<keyword evidence="5" id="KW-0479">Metal-binding</keyword>
<dbReference type="GO" id="GO:0008270">
    <property type="term" value="F:zinc ion binding"/>
    <property type="evidence" value="ECO:0007669"/>
    <property type="project" value="UniProtKB-KW"/>
</dbReference>
<reference evidence="10 11" key="1">
    <citation type="submission" date="2024-11" db="EMBL/GenBank/DDBJ databases">
        <title>A near-complete genome assembly of Cinchona calisaya.</title>
        <authorList>
            <person name="Lian D.C."/>
            <person name="Zhao X.W."/>
            <person name="Wei L."/>
        </authorList>
    </citation>
    <scope>NUCLEOTIDE SEQUENCE [LARGE SCALE GENOMIC DNA]</scope>
    <source>
        <tissue evidence="10">Nenye</tissue>
    </source>
</reference>
<keyword evidence="5" id="KW-0862">Zinc</keyword>
<keyword evidence="2 6" id="KW-0732">Signal</keyword>
<dbReference type="CDD" id="cd01098">
    <property type="entry name" value="PAN_AP_plant"/>
    <property type="match status" value="1"/>
</dbReference>
<dbReference type="InterPro" id="IPR007527">
    <property type="entry name" value="Znf_SWIM"/>
</dbReference>
<evidence type="ECO:0000313" key="11">
    <source>
        <dbReference type="Proteomes" id="UP001630127"/>
    </source>
</evidence>
<gene>
    <name evidence="10" type="ORF">ACH5RR_016202</name>
</gene>
<dbReference type="EMBL" id="JBJUIK010000007">
    <property type="protein sequence ID" value="KAL3523368.1"/>
    <property type="molecule type" value="Genomic_DNA"/>
</dbReference>
<dbReference type="PROSITE" id="PS50927">
    <property type="entry name" value="BULB_LECTIN"/>
    <property type="match status" value="1"/>
</dbReference>
<dbReference type="InterPro" id="IPR003609">
    <property type="entry name" value="Pan_app"/>
</dbReference>
<dbReference type="Pfam" id="PF01453">
    <property type="entry name" value="B_lectin"/>
    <property type="match status" value="1"/>
</dbReference>
<evidence type="ECO:0000259" key="8">
    <source>
        <dbReference type="PROSITE" id="PS50948"/>
    </source>
</evidence>
<keyword evidence="5" id="KW-0863">Zinc-finger</keyword>
<keyword evidence="4" id="KW-0325">Glycoprotein</keyword>
<accession>A0ABD3A0U1</accession>
<sequence>MRGLTNLLLLLFLFTFFCLEDCRANDSITITRPIRDSEIIVSSGQIYKLGFFNPVNTSDRYLGIIMNIPVLTVIWVANRDNPLKDSTGMLTISQDGNLVLLNGQKDILWSSNVSISVANASAQLLDTGNLVLKDNSNGRIVWESFQVPTDTQVQKMRLGVTVKNKNRLTAWRSPSDPSIGSFSFGFDPPGIPEVFVWNESKPYWRSGPWDSNVFIGIPDMASAYKKGFYMVDENTENAYLTYDSIDDSTLIYQVLSSSGVFVEKVWYIKTGELDVTWTSLRSECDVYGKCGPFGMCNPKGSPICTCLQGFKPRNKEEWGRGNWSGGCSRKSLLQCGRNNSAGQERKPDGFLKLKNVKVPDFYYSVEFSRASREEPCGNECSNNCSCIAYAYSRGIGCMHWSGNLIDIQQFPFDGADLYIRVAYSEL</sequence>
<keyword evidence="3" id="KW-1015">Disulfide bond</keyword>
<feature type="domain" description="Apple" evidence="8">
    <location>
        <begin position="335"/>
        <end position="422"/>
    </location>
</feature>
<feature type="domain" description="Bulb-type lectin" evidence="7">
    <location>
        <begin position="25"/>
        <end position="145"/>
    </location>
</feature>
<comment type="function">
    <text evidence="1">Involved in sporophytic self-incompatibility system (the inability of flowering plants to achieve self-fertilization).</text>
</comment>
<dbReference type="InterPro" id="IPR036426">
    <property type="entry name" value="Bulb-type_lectin_dom_sf"/>
</dbReference>
<feature type="non-terminal residue" evidence="10">
    <location>
        <position position="426"/>
    </location>
</feature>
<dbReference type="SMART" id="SM00108">
    <property type="entry name" value="B_lectin"/>
    <property type="match status" value="1"/>
</dbReference>
<dbReference type="FunFam" id="2.90.10.10:FF:000001">
    <property type="entry name" value="G-type lectin S-receptor-like serine/threonine-protein kinase"/>
    <property type="match status" value="1"/>
</dbReference>
<comment type="caution">
    <text evidence="10">The sequence shown here is derived from an EMBL/GenBank/DDBJ whole genome shotgun (WGS) entry which is preliminary data.</text>
</comment>
<feature type="signal peptide" evidence="6">
    <location>
        <begin position="1"/>
        <end position="24"/>
    </location>
</feature>
<evidence type="ECO:0000256" key="1">
    <source>
        <dbReference type="ARBA" id="ARBA00003061"/>
    </source>
</evidence>
<dbReference type="SUPFAM" id="SSF51110">
    <property type="entry name" value="alpha-D-mannose-specific plant lectins"/>
    <property type="match status" value="1"/>
</dbReference>
<evidence type="ECO:0000256" key="6">
    <source>
        <dbReference type="SAM" id="SignalP"/>
    </source>
</evidence>
<dbReference type="Gene3D" id="2.90.10.10">
    <property type="entry name" value="Bulb-type lectin domain"/>
    <property type="match status" value="1"/>
</dbReference>
<dbReference type="CDD" id="cd00028">
    <property type="entry name" value="B_lectin"/>
    <property type="match status" value="1"/>
</dbReference>
<dbReference type="PIRSF" id="PIRSF002686">
    <property type="entry name" value="SLG"/>
    <property type="match status" value="1"/>
</dbReference>
<dbReference type="InterPro" id="IPR000858">
    <property type="entry name" value="S_locus_glycoprot_dom"/>
</dbReference>